<dbReference type="AlphaFoldDB" id="A0A914P5Q2"/>
<evidence type="ECO:0000256" key="2">
    <source>
        <dbReference type="ARBA" id="ARBA00022741"/>
    </source>
</evidence>
<proteinExistence type="inferred from homology"/>
<feature type="compositionally biased region" description="Basic residues" evidence="4">
    <location>
        <begin position="357"/>
        <end position="368"/>
    </location>
</feature>
<evidence type="ECO:0000256" key="3">
    <source>
        <dbReference type="ARBA" id="ARBA00022840"/>
    </source>
</evidence>
<feature type="compositionally biased region" description="Low complexity" evidence="4">
    <location>
        <begin position="282"/>
        <end position="297"/>
    </location>
</feature>
<feature type="compositionally biased region" description="Low complexity" evidence="4">
    <location>
        <begin position="325"/>
        <end position="348"/>
    </location>
</feature>
<feature type="region of interest" description="Disordered" evidence="4">
    <location>
        <begin position="279"/>
        <end position="368"/>
    </location>
</feature>
<dbReference type="WBParaSite" id="PDA_v2.g12685.t1">
    <property type="protein sequence ID" value="PDA_v2.g12685.t1"/>
    <property type="gene ID" value="PDA_v2.g12685"/>
</dbReference>
<dbReference type="Proteomes" id="UP000887578">
    <property type="component" value="Unplaced"/>
</dbReference>
<dbReference type="Pfam" id="PF00012">
    <property type="entry name" value="HSP70"/>
    <property type="match status" value="1"/>
</dbReference>
<dbReference type="GO" id="GO:0140662">
    <property type="term" value="F:ATP-dependent protein folding chaperone"/>
    <property type="evidence" value="ECO:0007669"/>
    <property type="project" value="InterPro"/>
</dbReference>
<evidence type="ECO:0000313" key="6">
    <source>
        <dbReference type="WBParaSite" id="PDA_v2.g12685.t1"/>
    </source>
</evidence>
<organism evidence="5 6">
    <name type="scientific">Panagrolaimus davidi</name>
    <dbReference type="NCBI Taxonomy" id="227884"/>
    <lineage>
        <taxon>Eukaryota</taxon>
        <taxon>Metazoa</taxon>
        <taxon>Ecdysozoa</taxon>
        <taxon>Nematoda</taxon>
        <taxon>Chromadorea</taxon>
        <taxon>Rhabditida</taxon>
        <taxon>Tylenchina</taxon>
        <taxon>Panagrolaimomorpha</taxon>
        <taxon>Panagrolaimoidea</taxon>
        <taxon>Panagrolaimidae</taxon>
        <taxon>Panagrolaimus</taxon>
    </lineage>
</organism>
<keyword evidence="5" id="KW-1185">Reference proteome</keyword>
<dbReference type="GO" id="GO:0005524">
    <property type="term" value="F:ATP binding"/>
    <property type="evidence" value="ECO:0007669"/>
    <property type="project" value="UniProtKB-KW"/>
</dbReference>
<dbReference type="PANTHER" id="PTHR19375">
    <property type="entry name" value="HEAT SHOCK PROTEIN 70KDA"/>
    <property type="match status" value="1"/>
</dbReference>
<reference evidence="6" key="1">
    <citation type="submission" date="2022-11" db="UniProtKB">
        <authorList>
            <consortium name="WormBaseParasite"/>
        </authorList>
    </citation>
    <scope>IDENTIFICATION</scope>
</reference>
<keyword evidence="3" id="KW-0067">ATP-binding</keyword>
<sequence>MDHTECILENVEEQLCYAIRLSREDFEKFCNSLINKTEKCILNAIQNCKQNISEIIMVGGASRIFVVKQIFKRLLPDSTFNSTLVPEEAIVFGAAIKAEMLSKSLSTSSLIGDIQNTAKSLIYCKTDFGEIQIIKSFEVLPSTPRCFSHFYAVQKIEFFEKGITLESLGYIENIPENSYVLCEFDNNGILKCFINEKPVVLKQKKELSNVDDQATTAITITSNEMKQNLNPYIGTQKQSEKALINSYGSNQISPIPFHDTNPINSENKVYGSNNSIYTAKATSPNNSLTSNVNSTTKTSDRDQSLANVNTSDARNVAEQPLRYPSSSSSSNHINDRSTTSSSYPTSRPETLKEKEKSKKKFTIFRKKK</sequence>
<accession>A0A914P5Q2</accession>
<dbReference type="SUPFAM" id="SSF53067">
    <property type="entry name" value="Actin-like ATPase domain"/>
    <property type="match status" value="1"/>
</dbReference>
<feature type="compositionally biased region" description="Polar residues" evidence="4">
    <location>
        <begin position="304"/>
        <end position="313"/>
    </location>
</feature>
<dbReference type="InterPro" id="IPR043129">
    <property type="entry name" value="ATPase_NBD"/>
</dbReference>
<protein>
    <submittedName>
        <fullName evidence="6">Heat shock protein 70</fullName>
    </submittedName>
</protein>
<evidence type="ECO:0000313" key="5">
    <source>
        <dbReference type="Proteomes" id="UP000887578"/>
    </source>
</evidence>
<dbReference type="PRINTS" id="PR00301">
    <property type="entry name" value="HEATSHOCK70"/>
</dbReference>
<evidence type="ECO:0000256" key="1">
    <source>
        <dbReference type="ARBA" id="ARBA00007381"/>
    </source>
</evidence>
<keyword evidence="2" id="KW-0547">Nucleotide-binding</keyword>
<dbReference type="InterPro" id="IPR013126">
    <property type="entry name" value="Hsp_70_fam"/>
</dbReference>
<comment type="similarity">
    <text evidence="1">Belongs to the heat shock protein 70 family.</text>
</comment>
<dbReference type="Gene3D" id="3.30.420.40">
    <property type="match status" value="2"/>
</dbReference>
<name>A0A914P5Q2_9BILA</name>
<dbReference type="Gene3D" id="3.90.640.10">
    <property type="entry name" value="Actin, Chain A, domain 4"/>
    <property type="match status" value="1"/>
</dbReference>
<evidence type="ECO:0000256" key="4">
    <source>
        <dbReference type="SAM" id="MobiDB-lite"/>
    </source>
</evidence>